<comment type="caution">
    <text evidence="5">The sequence shown here is derived from an EMBL/GenBank/DDBJ whole genome shotgun (WGS) entry which is preliminary data.</text>
</comment>
<dbReference type="GO" id="GO:0005829">
    <property type="term" value="C:cytosol"/>
    <property type="evidence" value="ECO:0007669"/>
    <property type="project" value="TreeGrafter"/>
</dbReference>
<keyword evidence="4" id="KW-0812">Transmembrane</keyword>
<evidence type="ECO:0000313" key="6">
    <source>
        <dbReference type="Proteomes" id="UP000035721"/>
    </source>
</evidence>
<keyword evidence="3" id="KW-0949">S-adenosyl-L-methionine</keyword>
<sequence>MADLRRGRGRWLVSLLATSVSAYALDAVATACGIAVLASGSLDGLEGPALVLVLVASYAGWGLGLSRSLRANLSLLDRTGVSTNVVSKAAYDLTRRRTGSRQALRVAAAAGYVATELVKEIPYYVGAFGAAAVGDGLSSSDAVVLLIGANLGAGLYEYVLAGVTRLALRRRAYATFESEWDPEAYLDDYYQDVEPDEVETIAYLVDGIRDAARAEPVLFYGTGPTLHHVFLATPVASEIHLADYLPGNLEEVRRWLAGDPAAHDWRPFVRYTLRCEGDPNPDDAAVTRREELTRATVTRLLTADGRSPGPSPHGYATVVSAYCADSATSDRRSWAAFLTNVMDNTAPGGLFLTAALHRSDGYLVGGRLFPSARVRRRDLRRVLEGAWGRGCAEVVVRSLPGPSGHGYSGVLLATARRPETRIDGALPR</sequence>
<keyword evidence="6" id="KW-1185">Reference proteome</keyword>
<feature type="transmembrane region" description="Helical" evidence="4">
    <location>
        <begin position="12"/>
        <end position="37"/>
    </location>
</feature>
<dbReference type="SUPFAM" id="SSF53335">
    <property type="entry name" value="S-adenosyl-L-methionine-dependent methyltransferases"/>
    <property type="match status" value="1"/>
</dbReference>
<name>A0A077LTL2_9MICO</name>
<accession>A0A077LTL2</accession>
<dbReference type="InterPro" id="IPR053384">
    <property type="entry name" value="SAM-dep_methyltransferase"/>
</dbReference>
<evidence type="ECO:0000256" key="2">
    <source>
        <dbReference type="ARBA" id="ARBA00022679"/>
    </source>
</evidence>
<dbReference type="NCBIfam" id="NF041360">
    <property type="entry name" value="GntF_guanitoxin"/>
    <property type="match status" value="1"/>
</dbReference>
<feature type="transmembrane region" description="Helical" evidence="4">
    <location>
        <begin position="49"/>
        <end position="69"/>
    </location>
</feature>
<dbReference type="EMBL" id="CAJB01000062">
    <property type="protein sequence ID" value="CCH76928.1"/>
    <property type="molecule type" value="Genomic_DNA"/>
</dbReference>
<dbReference type="Pfam" id="PF01234">
    <property type="entry name" value="NNMT_PNMT_TEMT"/>
    <property type="match status" value="1"/>
</dbReference>
<dbReference type="PANTHER" id="PTHR10867">
    <property type="entry name" value="NNMT/PNMT/TEMT FAMILY MEMBER"/>
    <property type="match status" value="1"/>
</dbReference>
<keyword evidence="4" id="KW-1133">Transmembrane helix</keyword>
<dbReference type="Gene3D" id="3.40.50.150">
    <property type="entry name" value="Vaccinia Virus protein VP39"/>
    <property type="match status" value="1"/>
</dbReference>
<dbReference type="GO" id="GO:0030748">
    <property type="term" value="F:amine N-methyltransferase activity"/>
    <property type="evidence" value="ECO:0007669"/>
    <property type="project" value="UniProtKB-EC"/>
</dbReference>
<dbReference type="AlphaFoldDB" id="A0A077LTL2"/>
<dbReference type="InterPro" id="IPR029063">
    <property type="entry name" value="SAM-dependent_MTases_sf"/>
</dbReference>
<keyword evidence="4" id="KW-0472">Membrane</keyword>
<evidence type="ECO:0000256" key="1">
    <source>
        <dbReference type="ARBA" id="ARBA00022603"/>
    </source>
</evidence>
<organism evidence="5 6">
    <name type="scientific">Nostocoides japonicum T1-X7</name>
    <dbReference type="NCBI Taxonomy" id="1194083"/>
    <lineage>
        <taxon>Bacteria</taxon>
        <taxon>Bacillati</taxon>
        <taxon>Actinomycetota</taxon>
        <taxon>Actinomycetes</taxon>
        <taxon>Micrococcales</taxon>
        <taxon>Intrasporangiaceae</taxon>
        <taxon>Nostocoides</taxon>
    </lineage>
</organism>
<dbReference type="Proteomes" id="UP000035721">
    <property type="component" value="Unassembled WGS sequence"/>
</dbReference>
<evidence type="ECO:0000256" key="4">
    <source>
        <dbReference type="SAM" id="Phobius"/>
    </source>
</evidence>
<dbReference type="RefSeq" id="WP_048553786.1">
    <property type="nucleotide sequence ID" value="NZ_HF570958.1"/>
</dbReference>
<protein>
    <submittedName>
        <fullName evidence="5">Putative Amine N-methyltransferase</fullName>
        <ecNumber evidence="5">2.1.1.49</ecNumber>
    </submittedName>
</protein>
<dbReference type="PANTHER" id="PTHR10867:SF17">
    <property type="entry name" value="NICOTINAMIDE N-METHYLTRANSFERASE"/>
    <property type="match status" value="1"/>
</dbReference>
<evidence type="ECO:0000313" key="5">
    <source>
        <dbReference type="EMBL" id="CCH76928.1"/>
    </source>
</evidence>
<dbReference type="GO" id="GO:0032259">
    <property type="term" value="P:methylation"/>
    <property type="evidence" value="ECO:0007669"/>
    <property type="project" value="UniProtKB-KW"/>
</dbReference>
<keyword evidence="1 5" id="KW-0489">Methyltransferase</keyword>
<dbReference type="STRING" id="1194083.BN12_1540003"/>
<proteinExistence type="predicted"/>
<dbReference type="EC" id="2.1.1.49" evidence="5"/>
<dbReference type="InterPro" id="IPR000940">
    <property type="entry name" value="NNMT_TEMT_trans"/>
</dbReference>
<gene>
    <name evidence="5" type="ORF">BN12_1540003</name>
</gene>
<dbReference type="PROSITE" id="PS51681">
    <property type="entry name" value="SAM_MT_NNMT_PNMT_TEMT"/>
    <property type="match status" value="1"/>
</dbReference>
<evidence type="ECO:0000256" key="3">
    <source>
        <dbReference type="ARBA" id="ARBA00022691"/>
    </source>
</evidence>
<dbReference type="GO" id="GO:0008170">
    <property type="term" value="F:N-methyltransferase activity"/>
    <property type="evidence" value="ECO:0007669"/>
    <property type="project" value="TreeGrafter"/>
</dbReference>
<keyword evidence="2 5" id="KW-0808">Transferase</keyword>
<reference evidence="5 6" key="1">
    <citation type="journal article" date="2013" name="ISME J.">
        <title>A metabolic model for members of the genus Tetrasphaera involved in enhanced biological phosphorus removal.</title>
        <authorList>
            <person name="Kristiansen R."/>
            <person name="Nguyen H.T.T."/>
            <person name="Saunders A.M."/>
            <person name="Nielsen J.L."/>
            <person name="Wimmer R."/>
            <person name="Le V.Q."/>
            <person name="McIlroy S.J."/>
            <person name="Petrovski S."/>
            <person name="Seviour R.J."/>
            <person name="Calteau A."/>
            <person name="Nielsen K.L."/>
            <person name="Nielsen P.H."/>
        </authorList>
    </citation>
    <scope>NUCLEOTIDE SEQUENCE [LARGE SCALE GENOMIC DNA]</scope>
    <source>
        <strain evidence="5 6">T1-X7</strain>
    </source>
</reference>